<accession>T0JLV9</accession>
<keyword evidence="1" id="KW-0812">Transmembrane</keyword>
<dbReference type="eggNOG" id="ENOG5032MFN">
    <property type="taxonomic scope" value="Bacteria"/>
</dbReference>
<dbReference type="PATRIC" id="fig|1172190.3.peg.1556"/>
<comment type="caution">
    <text evidence="2">The sequence shown here is derived from an EMBL/GenBank/DDBJ whole genome shotgun (WGS) entry which is preliminary data.</text>
</comment>
<sequence length="147" mass="16852">MEITPLLQSILGLVAILAILIFLLFLPSDKKKKQANIRNSATPQRQAQKTDLAYLRSIVKNKKSTTKELEQALALVIKHHGNIHPKLGARPHPDFDVYMDFLFTICRHPNSSKDIIINFDKNLRRLNPEYKKEINEAITKGLNSRRV</sequence>
<reference evidence="2 3" key="1">
    <citation type="submission" date="2013-07" db="EMBL/GenBank/DDBJ databases">
        <title>Sulfurimonas hongkongensis AST-10 Genome Sequencing.</title>
        <authorList>
            <person name="Cai L."/>
            <person name="Zhang T."/>
        </authorList>
    </citation>
    <scope>NUCLEOTIDE SEQUENCE [LARGE SCALE GENOMIC DNA]</scope>
    <source>
        <strain evidence="2 3">AST-10</strain>
    </source>
</reference>
<dbReference type="RefSeq" id="WP_021287868.1">
    <property type="nucleotide sequence ID" value="NZ_AUPZ01000010.1"/>
</dbReference>
<keyword evidence="1" id="KW-1133">Transmembrane helix</keyword>
<organism evidence="2 3">
    <name type="scientific">Sulfurimonas hongkongensis</name>
    <dbReference type="NCBI Taxonomy" id="1172190"/>
    <lineage>
        <taxon>Bacteria</taxon>
        <taxon>Pseudomonadati</taxon>
        <taxon>Campylobacterota</taxon>
        <taxon>Epsilonproteobacteria</taxon>
        <taxon>Campylobacterales</taxon>
        <taxon>Sulfurimonadaceae</taxon>
        <taxon>Sulfurimonas</taxon>
    </lineage>
</organism>
<dbReference type="EMBL" id="AUPZ01000010">
    <property type="protein sequence ID" value="EQB39106.1"/>
    <property type="molecule type" value="Genomic_DNA"/>
</dbReference>
<keyword evidence="1" id="KW-0472">Membrane</keyword>
<dbReference type="AlphaFoldDB" id="T0JLV9"/>
<dbReference type="Proteomes" id="UP000015520">
    <property type="component" value="Unassembled WGS sequence"/>
</dbReference>
<protein>
    <submittedName>
        <fullName evidence="2">Uncharacterized protein</fullName>
    </submittedName>
</protein>
<name>T0JLV9_9BACT</name>
<keyword evidence="3" id="KW-1185">Reference proteome</keyword>
<dbReference type="OrthoDB" id="5334951at2"/>
<gene>
    <name evidence="2" type="ORF">M947_08065</name>
</gene>
<evidence type="ECO:0000313" key="3">
    <source>
        <dbReference type="Proteomes" id="UP000015520"/>
    </source>
</evidence>
<proteinExistence type="predicted"/>
<evidence type="ECO:0000256" key="1">
    <source>
        <dbReference type="SAM" id="Phobius"/>
    </source>
</evidence>
<feature type="transmembrane region" description="Helical" evidence="1">
    <location>
        <begin position="6"/>
        <end position="26"/>
    </location>
</feature>
<evidence type="ECO:0000313" key="2">
    <source>
        <dbReference type="EMBL" id="EQB39106.1"/>
    </source>
</evidence>